<dbReference type="Pfam" id="PF13614">
    <property type="entry name" value="AAA_31"/>
    <property type="match status" value="1"/>
</dbReference>
<name>A0ABQ4PRJ9_9GAMM</name>
<proteinExistence type="predicted"/>
<feature type="domain" description="AAA" evidence="1">
    <location>
        <begin position="115"/>
        <end position="302"/>
    </location>
</feature>
<reference evidence="2" key="1">
    <citation type="submission" date="2021-05" db="EMBL/GenBank/DDBJ databases">
        <title>Molecular characterization for Shewanella algae harboring chromosomal blaOXA-55-like strains isolated from clinical and environment sample.</title>
        <authorList>
            <person name="Ohama Y."/>
            <person name="Aoki K."/>
            <person name="Harada S."/>
            <person name="Moriya K."/>
            <person name="Ishii Y."/>
            <person name="Tateda K."/>
        </authorList>
    </citation>
    <scope>NUCLEOTIDE SEQUENCE</scope>
    <source>
        <strain evidence="2">JCM 11563</strain>
    </source>
</reference>
<keyword evidence="3" id="KW-1185">Reference proteome</keyword>
<dbReference type="RefSeq" id="WP_220783432.1">
    <property type="nucleotide sequence ID" value="NZ_BPEY01000172.1"/>
</dbReference>
<dbReference type="SUPFAM" id="SSF52540">
    <property type="entry name" value="P-loop containing nucleoside triphosphate hydrolases"/>
    <property type="match status" value="1"/>
</dbReference>
<dbReference type="CDD" id="cd02042">
    <property type="entry name" value="ParAB_family"/>
    <property type="match status" value="1"/>
</dbReference>
<dbReference type="InterPro" id="IPR050678">
    <property type="entry name" value="DNA_Partitioning_ATPase"/>
</dbReference>
<organism evidence="2 3">
    <name type="scientific">Shewanella sairae</name>
    <dbReference type="NCBI Taxonomy" id="190310"/>
    <lineage>
        <taxon>Bacteria</taxon>
        <taxon>Pseudomonadati</taxon>
        <taxon>Pseudomonadota</taxon>
        <taxon>Gammaproteobacteria</taxon>
        <taxon>Alteromonadales</taxon>
        <taxon>Shewanellaceae</taxon>
        <taxon>Shewanella</taxon>
    </lineage>
</organism>
<comment type="caution">
    <text evidence="2">The sequence shown here is derived from an EMBL/GenBank/DDBJ whole genome shotgun (WGS) entry which is preliminary data.</text>
</comment>
<protein>
    <submittedName>
        <fullName evidence="2">Chromosome partitioning protein ParA</fullName>
    </submittedName>
</protein>
<dbReference type="InterPro" id="IPR027417">
    <property type="entry name" value="P-loop_NTPase"/>
</dbReference>
<dbReference type="InterPro" id="IPR025669">
    <property type="entry name" value="AAA_dom"/>
</dbReference>
<dbReference type="Proteomes" id="UP000887104">
    <property type="component" value="Unassembled WGS sequence"/>
</dbReference>
<dbReference type="PANTHER" id="PTHR13696">
    <property type="entry name" value="P-LOOP CONTAINING NUCLEOSIDE TRIPHOSPHATE HYDROLASE"/>
    <property type="match status" value="1"/>
</dbReference>
<gene>
    <name evidence="2" type="ORF">TUM4438_44680</name>
</gene>
<dbReference type="PANTHER" id="PTHR13696:SF98">
    <property type="entry name" value="PLASMID PARTITION PROTEIN A"/>
    <property type="match status" value="1"/>
</dbReference>
<evidence type="ECO:0000313" key="3">
    <source>
        <dbReference type="Proteomes" id="UP000887104"/>
    </source>
</evidence>
<evidence type="ECO:0000259" key="1">
    <source>
        <dbReference type="Pfam" id="PF13614"/>
    </source>
</evidence>
<sequence>MTDLLAKLAILGSEINKDEFDRLEAVLEQSKTTNEIDQLILNHSIPQSEAAKICGVSLNTFKDKVKEALAEGVIPEVVYTSGRYLYTLRHMHALMDWMKIPKWSDTNTGCPVADVQNQKGGTGKSTTLFSVATSIALDLKQRRRVLVVDLDPQGSLRNFAAADYGNTAKMLTSVDLMLGELEPESYYASLADMGYEHSELVQSSVIGTHIPNLDIIPSFPSDERFSAAAWEEYAKTGDMNDFLKLLDTKVLSLLKPHYDLIFVDTGPHTNPLVWNAMEASDAVIVPVSPRKLDWKSTCQFIEELPNHFYRLPSQGKNIQMLKIMVVNYDDEQSRDLDMLNQIKDKSGKWLLNCVIKRSSAFEIASRNYRTIFDLKKSDSANLHCPPRQLSKAVDSLRDATRELLLNLAEVEGR</sequence>
<accession>A0ABQ4PRJ9</accession>
<dbReference type="EMBL" id="BPEY01000172">
    <property type="protein sequence ID" value="GIU52309.1"/>
    <property type="molecule type" value="Genomic_DNA"/>
</dbReference>
<dbReference type="Gene3D" id="3.40.50.300">
    <property type="entry name" value="P-loop containing nucleotide triphosphate hydrolases"/>
    <property type="match status" value="1"/>
</dbReference>
<evidence type="ECO:0000313" key="2">
    <source>
        <dbReference type="EMBL" id="GIU52309.1"/>
    </source>
</evidence>